<feature type="domain" description="O-methyltransferase dimerisation" evidence="6">
    <location>
        <begin position="22"/>
        <end position="115"/>
    </location>
</feature>
<proteinExistence type="predicted"/>
<dbReference type="GO" id="GO:0008171">
    <property type="term" value="F:O-methyltransferase activity"/>
    <property type="evidence" value="ECO:0007669"/>
    <property type="project" value="InterPro"/>
</dbReference>
<dbReference type="PROSITE" id="PS51683">
    <property type="entry name" value="SAM_OMT_II"/>
    <property type="match status" value="1"/>
</dbReference>
<dbReference type="AlphaFoldDB" id="V7C615"/>
<keyword evidence="1" id="KW-0489">Methyltransferase</keyword>
<dbReference type="SUPFAM" id="SSF46785">
    <property type="entry name" value="Winged helix' DNA-binding domain"/>
    <property type="match status" value="1"/>
</dbReference>
<dbReference type="CDD" id="cd02440">
    <property type="entry name" value="AdoMet_MTases"/>
    <property type="match status" value="1"/>
</dbReference>
<name>V7C615_PHAVU</name>
<dbReference type="InterPro" id="IPR016461">
    <property type="entry name" value="COMT-like"/>
</dbReference>
<dbReference type="InterPro" id="IPR036388">
    <property type="entry name" value="WH-like_DNA-bd_sf"/>
</dbReference>
<dbReference type="PIRSF" id="PIRSF005739">
    <property type="entry name" value="O-mtase"/>
    <property type="match status" value="1"/>
</dbReference>
<gene>
    <name evidence="7" type="ORF">PHAVU_003G051600g</name>
</gene>
<dbReference type="GO" id="GO:0030746">
    <property type="term" value="F:isoflavone 4'-O-methyltransferase activity"/>
    <property type="evidence" value="ECO:0007669"/>
    <property type="project" value="UniProtKB-ARBA"/>
</dbReference>
<dbReference type="FunFam" id="3.40.50.150:FF:000206">
    <property type="entry name" value="O-methyltransferase ZRP4"/>
    <property type="match status" value="1"/>
</dbReference>
<dbReference type="InterPro" id="IPR012967">
    <property type="entry name" value="COMT_dimerisation"/>
</dbReference>
<dbReference type="OrthoDB" id="2410195at2759"/>
<dbReference type="OMA" id="RTEENWY"/>
<dbReference type="GO" id="GO:0032259">
    <property type="term" value="P:methylation"/>
    <property type="evidence" value="ECO:0007669"/>
    <property type="project" value="UniProtKB-KW"/>
</dbReference>
<dbReference type="Gramene" id="ESW25622">
    <property type="protein sequence ID" value="ESW25622"/>
    <property type="gene ID" value="PHAVU_003G051600g"/>
</dbReference>
<dbReference type="GO" id="GO:0046983">
    <property type="term" value="F:protein dimerization activity"/>
    <property type="evidence" value="ECO:0007669"/>
    <property type="project" value="InterPro"/>
</dbReference>
<keyword evidence="2" id="KW-0808">Transferase</keyword>
<keyword evidence="3" id="KW-0949">S-adenosyl-L-methionine</keyword>
<dbReference type="Gene3D" id="3.40.50.150">
    <property type="entry name" value="Vaccinia Virus protein VP39"/>
    <property type="match status" value="1"/>
</dbReference>
<dbReference type="PANTHER" id="PTHR11746">
    <property type="entry name" value="O-METHYLTRANSFERASE"/>
    <property type="match status" value="1"/>
</dbReference>
<evidence type="ECO:0000313" key="7">
    <source>
        <dbReference type="EMBL" id="ESW25622.1"/>
    </source>
</evidence>
<evidence type="ECO:0000259" key="5">
    <source>
        <dbReference type="Pfam" id="PF00891"/>
    </source>
</evidence>
<accession>V7C615</accession>
<dbReference type="InterPro" id="IPR029063">
    <property type="entry name" value="SAM-dependent_MTases_sf"/>
</dbReference>
<dbReference type="Pfam" id="PF00891">
    <property type="entry name" value="Methyltransf_2"/>
    <property type="match status" value="1"/>
</dbReference>
<evidence type="ECO:0000256" key="2">
    <source>
        <dbReference type="ARBA" id="ARBA00022679"/>
    </source>
</evidence>
<organism evidence="7 8">
    <name type="scientific">Phaseolus vulgaris</name>
    <name type="common">Kidney bean</name>
    <name type="synonym">French bean</name>
    <dbReference type="NCBI Taxonomy" id="3885"/>
    <lineage>
        <taxon>Eukaryota</taxon>
        <taxon>Viridiplantae</taxon>
        <taxon>Streptophyta</taxon>
        <taxon>Embryophyta</taxon>
        <taxon>Tracheophyta</taxon>
        <taxon>Spermatophyta</taxon>
        <taxon>Magnoliopsida</taxon>
        <taxon>eudicotyledons</taxon>
        <taxon>Gunneridae</taxon>
        <taxon>Pentapetalae</taxon>
        <taxon>rosids</taxon>
        <taxon>fabids</taxon>
        <taxon>Fabales</taxon>
        <taxon>Fabaceae</taxon>
        <taxon>Papilionoideae</taxon>
        <taxon>50 kb inversion clade</taxon>
        <taxon>NPAAA clade</taxon>
        <taxon>indigoferoid/millettioid clade</taxon>
        <taxon>Phaseoleae</taxon>
        <taxon>Phaseolus</taxon>
    </lineage>
</organism>
<dbReference type="Gene3D" id="1.10.10.10">
    <property type="entry name" value="Winged helix-like DNA-binding domain superfamily/Winged helix DNA-binding domain"/>
    <property type="match status" value="1"/>
</dbReference>
<dbReference type="SUPFAM" id="SSF53335">
    <property type="entry name" value="S-adenosyl-L-methionine-dependent methyltransferases"/>
    <property type="match status" value="1"/>
</dbReference>
<feature type="active site" description="Proton acceptor" evidence="4">
    <location>
        <position position="252"/>
    </location>
</feature>
<dbReference type="InterPro" id="IPR001077">
    <property type="entry name" value="COMT_C"/>
</dbReference>
<keyword evidence="8" id="KW-1185">Reference proteome</keyword>
<evidence type="ECO:0000256" key="3">
    <source>
        <dbReference type="ARBA" id="ARBA00022691"/>
    </source>
</evidence>
<dbReference type="Pfam" id="PF08100">
    <property type="entry name" value="Dimerisation"/>
    <property type="match status" value="1"/>
</dbReference>
<dbReference type="FunFam" id="1.10.10.10:FF:000213">
    <property type="entry name" value="Coniferyl alcohol 9-O-methyltransferase"/>
    <property type="match status" value="1"/>
</dbReference>
<feature type="domain" description="O-methyltransferase C-terminal" evidence="5">
    <location>
        <begin position="161"/>
        <end position="330"/>
    </location>
</feature>
<reference evidence="8" key="1">
    <citation type="journal article" date="2014" name="Nat. Genet.">
        <title>A reference genome for common bean and genome-wide analysis of dual domestications.</title>
        <authorList>
            <person name="Schmutz J."/>
            <person name="McClean P.E."/>
            <person name="Mamidi S."/>
            <person name="Wu G.A."/>
            <person name="Cannon S.B."/>
            <person name="Grimwood J."/>
            <person name="Jenkins J."/>
            <person name="Shu S."/>
            <person name="Song Q."/>
            <person name="Chavarro C."/>
            <person name="Torres-Torres M."/>
            <person name="Geffroy V."/>
            <person name="Moghaddam S.M."/>
            <person name="Gao D."/>
            <person name="Abernathy B."/>
            <person name="Barry K."/>
            <person name="Blair M."/>
            <person name="Brick M.A."/>
            <person name="Chovatia M."/>
            <person name="Gepts P."/>
            <person name="Goodstein D.M."/>
            <person name="Gonzales M."/>
            <person name="Hellsten U."/>
            <person name="Hyten D.L."/>
            <person name="Jia G."/>
            <person name="Kelly J.D."/>
            <person name="Kudrna D."/>
            <person name="Lee R."/>
            <person name="Richard M.M."/>
            <person name="Miklas P.N."/>
            <person name="Osorno J.M."/>
            <person name="Rodrigues J."/>
            <person name="Thareau V."/>
            <person name="Urrea C.A."/>
            <person name="Wang M."/>
            <person name="Yu Y."/>
            <person name="Zhang M."/>
            <person name="Wing R.A."/>
            <person name="Cregan P.B."/>
            <person name="Rokhsar D.S."/>
            <person name="Jackson S.A."/>
        </authorList>
    </citation>
    <scope>NUCLEOTIDE SEQUENCE [LARGE SCALE GENOMIC DNA]</scope>
    <source>
        <strain evidence="8">cv. G19833</strain>
    </source>
</reference>
<dbReference type="EMBL" id="CM002290">
    <property type="protein sequence ID" value="ESW25622.1"/>
    <property type="molecule type" value="Genomic_DNA"/>
</dbReference>
<dbReference type="InterPro" id="IPR036390">
    <property type="entry name" value="WH_DNA-bd_sf"/>
</dbReference>
<dbReference type="Proteomes" id="UP000000226">
    <property type="component" value="Chromosome 3"/>
</dbReference>
<sequence length="348" mass="38596">MGFCSNGREESEMYHAQIHLYKHVYNFVSSMALKSAMELGVADAIHSHGEAMTVSELASALKLHPSKVSVLHRFMRLLTHNGFFAKTTVASRKEGGGGGEETVYDLTPPSKLLIRSKSTCLAPIVKGALHSSSIDMWHSSKKWFTEDEKELSLYESAKGEKAMAADSGMLKIALEECKHVFEGLGSLVDVGGGTGTLTRLINELFPHMKCTVFDQPQVVANMTGTENLNFIGGDIFKSIPSADAVLLKWVLHDWNDELSVKILKNCKEAISGKGKEGKVIIIDIAIDETSDDRELTELKMDYDLVMLTMFNGKERDRKEWEKIIYDAGFSSYDITPICGFKSLIQLYP</sequence>
<dbReference type="SMR" id="V7C615"/>
<evidence type="ECO:0000313" key="8">
    <source>
        <dbReference type="Proteomes" id="UP000000226"/>
    </source>
</evidence>
<dbReference type="GO" id="GO:0009701">
    <property type="term" value="P:isoflavonoid phytoalexin biosynthetic process"/>
    <property type="evidence" value="ECO:0007669"/>
    <property type="project" value="UniProtKB-ARBA"/>
</dbReference>
<dbReference type="STRING" id="3885.V7C615"/>
<evidence type="ECO:0000259" key="6">
    <source>
        <dbReference type="Pfam" id="PF08100"/>
    </source>
</evidence>
<dbReference type="eggNOG" id="KOG3178">
    <property type="taxonomic scope" value="Eukaryota"/>
</dbReference>
<protein>
    <submittedName>
        <fullName evidence="7">Uncharacterized protein</fullName>
    </submittedName>
</protein>
<evidence type="ECO:0000256" key="4">
    <source>
        <dbReference type="PIRSR" id="PIRSR005739-1"/>
    </source>
</evidence>
<evidence type="ECO:0000256" key="1">
    <source>
        <dbReference type="ARBA" id="ARBA00022603"/>
    </source>
</evidence>